<dbReference type="InterPro" id="IPR005176">
    <property type="entry name" value="PONY_dom"/>
</dbReference>
<dbReference type="Proteomes" id="UP000799640">
    <property type="component" value="Unassembled WGS sequence"/>
</dbReference>
<dbReference type="SUPFAM" id="SSF46934">
    <property type="entry name" value="UBA-like"/>
    <property type="match status" value="1"/>
</dbReference>
<dbReference type="PANTHER" id="PTHR12281:SF31">
    <property type="entry name" value="DCN1-LIKE PROTEIN 3"/>
    <property type="match status" value="1"/>
</dbReference>
<keyword evidence="5" id="KW-1185">Reference proteome</keyword>
<evidence type="ECO:0000313" key="4">
    <source>
        <dbReference type="EMBL" id="KAF2398555.1"/>
    </source>
</evidence>
<dbReference type="CDD" id="cd14348">
    <property type="entry name" value="UBA_p47"/>
    <property type="match status" value="1"/>
</dbReference>
<dbReference type="PANTHER" id="PTHR12281">
    <property type="entry name" value="RP42 RELATED"/>
    <property type="match status" value="1"/>
</dbReference>
<gene>
    <name evidence="4" type="ORF">EJ06DRAFT_531665</name>
</gene>
<dbReference type="InterPro" id="IPR014764">
    <property type="entry name" value="DCN-prot"/>
</dbReference>
<dbReference type="PROSITE" id="PS51229">
    <property type="entry name" value="DCUN1"/>
    <property type="match status" value="1"/>
</dbReference>
<evidence type="ECO:0000313" key="5">
    <source>
        <dbReference type="Proteomes" id="UP000799640"/>
    </source>
</evidence>
<evidence type="ECO:0000256" key="2">
    <source>
        <dbReference type="RuleBase" id="RU410713"/>
    </source>
</evidence>
<accession>A0A6G1HS38</accession>
<dbReference type="OrthoDB" id="27198at2759"/>
<evidence type="ECO:0000259" key="3">
    <source>
        <dbReference type="PROSITE" id="PS51229"/>
    </source>
</evidence>
<dbReference type="Gene3D" id="1.10.238.10">
    <property type="entry name" value="EF-hand"/>
    <property type="match status" value="1"/>
</dbReference>
<dbReference type="Gene3D" id="1.10.238.200">
    <property type="entry name" value="Cullin, PONY binding domain"/>
    <property type="match status" value="1"/>
</dbReference>
<keyword evidence="1" id="KW-0833">Ubl conjugation pathway</keyword>
<dbReference type="InterPro" id="IPR042460">
    <property type="entry name" value="DCN1-like_PONY"/>
</dbReference>
<dbReference type="GO" id="GO:0032182">
    <property type="term" value="F:ubiquitin-like protein binding"/>
    <property type="evidence" value="ECO:0007669"/>
    <property type="project" value="TreeGrafter"/>
</dbReference>
<feature type="domain" description="DCUN1" evidence="3">
    <location>
        <begin position="54"/>
        <end position="257"/>
    </location>
</feature>
<dbReference type="EMBL" id="ML996699">
    <property type="protein sequence ID" value="KAF2398555.1"/>
    <property type="molecule type" value="Genomic_DNA"/>
</dbReference>
<reference evidence="4" key="1">
    <citation type="journal article" date="2020" name="Stud. Mycol.">
        <title>101 Dothideomycetes genomes: a test case for predicting lifestyles and emergence of pathogens.</title>
        <authorList>
            <person name="Haridas S."/>
            <person name="Albert R."/>
            <person name="Binder M."/>
            <person name="Bloem J."/>
            <person name="Labutti K."/>
            <person name="Salamov A."/>
            <person name="Andreopoulos B."/>
            <person name="Baker S."/>
            <person name="Barry K."/>
            <person name="Bills G."/>
            <person name="Bluhm B."/>
            <person name="Cannon C."/>
            <person name="Castanera R."/>
            <person name="Culley D."/>
            <person name="Daum C."/>
            <person name="Ezra D."/>
            <person name="Gonzalez J."/>
            <person name="Henrissat B."/>
            <person name="Kuo A."/>
            <person name="Liang C."/>
            <person name="Lipzen A."/>
            <person name="Lutzoni F."/>
            <person name="Magnuson J."/>
            <person name="Mondo S."/>
            <person name="Nolan M."/>
            <person name="Ohm R."/>
            <person name="Pangilinan J."/>
            <person name="Park H.-J."/>
            <person name="Ramirez L."/>
            <person name="Alfaro M."/>
            <person name="Sun H."/>
            <person name="Tritt A."/>
            <person name="Yoshinaga Y."/>
            <person name="Zwiers L.-H."/>
            <person name="Turgeon B."/>
            <person name="Goodwin S."/>
            <person name="Spatafora J."/>
            <person name="Crous P."/>
            <person name="Grigoriev I."/>
        </authorList>
    </citation>
    <scope>NUCLEOTIDE SEQUENCE</scope>
    <source>
        <strain evidence="4">CBS 262.69</strain>
    </source>
</reference>
<dbReference type="Gene3D" id="1.10.8.10">
    <property type="entry name" value="DNA helicase RuvA subunit, C-terminal domain"/>
    <property type="match status" value="1"/>
</dbReference>
<dbReference type="Pfam" id="PF14555">
    <property type="entry name" value="UBA_4"/>
    <property type="match status" value="1"/>
</dbReference>
<proteinExistence type="predicted"/>
<dbReference type="AlphaFoldDB" id="A0A6G1HS38"/>
<dbReference type="Pfam" id="PF03556">
    <property type="entry name" value="Cullin_binding"/>
    <property type="match status" value="1"/>
</dbReference>
<dbReference type="GO" id="GO:0097602">
    <property type="term" value="F:cullin family protein binding"/>
    <property type="evidence" value="ECO:0007669"/>
    <property type="project" value="TreeGrafter"/>
</dbReference>
<dbReference type="GO" id="GO:0000151">
    <property type="term" value="C:ubiquitin ligase complex"/>
    <property type="evidence" value="ECO:0007669"/>
    <property type="project" value="TreeGrafter"/>
</dbReference>
<comment type="function">
    <text evidence="2">Neddylation of cullins play an essential role in the regulation of SCF-type complexes activity.</text>
</comment>
<protein>
    <recommendedName>
        <fullName evidence="2">Defective in cullin neddylation protein</fullName>
    </recommendedName>
</protein>
<dbReference type="GO" id="GO:0045116">
    <property type="term" value="P:protein neddylation"/>
    <property type="evidence" value="ECO:0007669"/>
    <property type="project" value="TreeGrafter"/>
</dbReference>
<organism evidence="4 5">
    <name type="scientific">Trichodelitschia bisporula</name>
    <dbReference type="NCBI Taxonomy" id="703511"/>
    <lineage>
        <taxon>Eukaryota</taxon>
        <taxon>Fungi</taxon>
        <taxon>Dikarya</taxon>
        <taxon>Ascomycota</taxon>
        <taxon>Pezizomycotina</taxon>
        <taxon>Dothideomycetes</taxon>
        <taxon>Dothideomycetes incertae sedis</taxon>
        <taxon>Phaeotrichales</taxon>
        <taxon>Phaeotrichaceae</taxon>
        <taxon>Trichodelitschia</taxon>
    </lineage>
</organism>
<dbReference type="InterPro" id="IPR009060">
    <property type="entry name" value="UBA-like_sf"/>
</dbReference>
<dbReference type="GO" id="GO:0031624">
    <property type="term" value="F:ubiquitin conjugating enzyme binding"/>
    <property type="evidence" value="ECO:0007669"/>
    <property type="project" value="TreeGrafter"/>
</dbReference>
<sequence>MPPAYTSAQKAAISQFASVTHADRATAARLLKSNGWNVPTAVHAFYGTAPPPSPSTTALNKLFDSLRSADSTSTPDKIGPEGTMAYFGNLGVALDDVGCFVVSQIVASPGMGEMTRAGFVNGWAEAGAETAQQQAALVRARKAGLGKKENRGVLRGVYRHTFRLALTAPGQRNIDVDTAVAMWGLLFTAPSLEWKGSVDWLGLWTEFVRARGKAINADVWNQTLVFAEETLKDEGLGWWTEEAAWPALVDEFVKWCREERGVGVQKKAEEDEMSY</sequence>
<name>A0A6G1HS38_9PEZI</name>
<evidence type="ECO:0000256" key="1">
    <source>
        <dbReference type="ARBA" id="ARBA00022786"/>
    </source>
</evidence>